<dbReference type="Gene3D" id="3.40.190.10">
    <property type="entry name" value="Periplasmic binding protein-like II"/>
    <property type="match status" value="2"/>
</dbReference>
<keyword evidence="3" id="KW-0732">Signal</keyword>
<evidence type="ECO:0000256" key="2">
    <source>
        <dbReference type="ARBA" id="ARBA00022723"/>
    </source>
</evidence>
<name>A0A0F9TQX7_9ZZZZ</name>
<organism evidence="4">
    <name type="scientific">marine sediment metagenome</name>
    <dbReference type="NCBI Taxonomy" id="412755"/>
    <lineage>
        <taxon>unclassified sequences</taxon>
        <taxon>metagenomes</taxon>
        <taxon>ecological metagenomes</taxon>
    </lineage>
</organism>
<evidence type="ECO:0000256" key="1">
    <source>
        <dbReference type="ARBA" id="ARBA00022505"/>
    </source>
</evidence>
<gene>
    <name evidence="4" type="ORF">LCGC14_0361020</name>
</gene>
<protein>
    <submittedName>
        <fullName evidence="4">Uncharacterized protein</fullName>
    </submittedName>
</protein>
<keyword evidence="1" id="KW-0500">Molybdenum</keyword>
<sequence>MVHQEKPTRAKLTRPVALARPNRLTDTARMKRFLPHVIAVLLPTLGMAEQPSVTVFAAASLRGALDEVARGYDGDVALSFGGSGTMARQVDAGAPADVVLLAAPVWMDWLRDRGAVDPDAVVDLLGNALVLIAPADSDIAPDPADLAGALGDARLAMGQRDAVPAGIYAREWFEKTGQWEAISAHLAETDNVRSALALVARAETPLGVVYRTDAMAEPQVRIVYDIPKDTHRPITYPAAALTDSGAAFMAHLRSEGARAVFARYGFEPRPE</sequence>
<dbReference type="GO" id="GO:0030973">
    <property type="term" value="F:molybdate ion binding"/>
    <property type="evidence" value="ECO:0007669"/>
    <property type="project" value="TreeGrafter"/>
</dbReference>
<dbReference type="SUPFAM" id="SSF53850">
    <property type="entry name" value="Periplasmic binding protein-like II"/>
    <property type="match status" value="1"/>
</dbReference>
<dbReference type="Pfam" id="PF13531">
    <property type="entry name" value="SBP_bac_11"/>
    <property type="match status" value="1"/>
</dbReference>
<dbReference type="GO" id="GO:0046872">
    <property type="term" value="F:metal ion binding"/>
    <property type="evidence" value="ECO:0007669"/>
    <property type="project" value="UniProtKB-KW"/>
</dbReference>
<keyword evidence="2" id="KW-0479">Metal-binding</keyword>
<evidence type="ECO:0000313" key="4">
    <source>
        <dbReference type="EMBL" id="KKN77332.1"/>
    </source>
</evidence>
<dbReference type="InterPro" id="IPR050682">
    <property type="entry name" value="ModA/WtpA"/>
</dbReference>
<proteinExistence type="predicted"/>
<evidence type="ECO:0000256" key="3">
    <source>
        <dbReference type="ARBA" id="ARBA00022729"/>
    </source>
</evidence>
<dbReference type="GO" id="GO:0015689">
    <property type="term" value="P:molybdate ion transport"/>
    <property type="evidence" value="ECO:0007669"/>
    <property type="project" value="InterPro"/>
</dbReference>
<dbReference type="NCBIfam" id="TIGR01256">
    <property type="entry name" value="modA"/>
    <property type="match status" value="1"/>
</dbReference>
<dbReference type="EMBL" id="LAZR01000280">
    <property type="protein sequence ID" value="KKN77332.1"/>
    <property type="molecule type" value="Genomic_DNA"/>
</dbReference>
<dbReference type="PIRSF" id="PIRSF004846">
    <property type="entry name" value="ModA"/>
    <property type="match status" value="1"/>
</dbReference>
<dbReference type="PANTHER" id="PTHR30632">
    <property type="entry name" value="MOLYBDATE-BINDING PERIPLASMIC PROTEIN"/>
    <property type="match status" value="1"/>
</dbReference>
<comment type="caution">
    <text evidence="4">The sequence shown here is derived from an EMBL/GenBank/DDBJ whole genome shotgun (WGS) entry which is preliminary data.</text>
</comment>
<reference evidence="4" key="1">
    <citation type="journal article" date="2015" name="Nature">
        <title>Complex archaea that bridge the gap between prokaryotes and eukaryotes.</title>
        <authorList>
            <person name="Spang A."/>
            <person name="Saw J.H."/>
            <person name="Jorgensen S.L."/>
            <person name="Zaremba-Niedzwiedzka K."/>
            <person name="Martijn J."/>
            <person name="Lind A.E."/>
            <person name="van Eijk R."/>
            <person name="Schleper C."/>
            <person name="Guy L."/>
            <person name="Ettema T.J."/>
        </authorList>
    </citation>
    <scope>NUCLEOTIDE SEQUENCE</scope>
</reference>
<accession>A0A0F9TQX7</accession>
<dbReference type="FunFam" id="3.40.190.10:FF:000035">
    <property type="entry name" value="Molybdate ABC transporter substrate-binding protein"/>
    <property type="match status" value="1"/>
</dbReference>
<dbReference type="GO" id="GO:0030288">
    <property type="term" value="C:outer membrane-bounded periplasmic space"/>
    <property type="evidence" value="ECO:0007669"/>
    <property type="project" value="TreeGrafter"/>
</dbReference>
<dbReference type="AlphaFoldDB" id="A0A0F9TQX7"/>
<dbReference type="InterPro" id="IPR005950">
    <property type="entry name" value="ModA"/>
</dbReference>
<dbReference type="PANTHER" id="PTHR30632:SF17">
    <property type="entry name" value="MOLYBDATE-BINDING PROTEIN MODA"/>
    <property type="match status" value="1"/>
</dbReference>